<dbReference type="SUPFAM" id="SSF82784">
    <property type="entry name" value="OsmC-like"/>
    <property type="match status" value="1"/>
</dbReference>
<reference evidence="2" key="1">
    <citation type="submission" date="2018-09" db="EMBL/GenBank/DDBJ databases">
        <authorList>
            <person name="Livingstone P.G."/>
            <person name="Whitworth D.E."/>
        </authorList>
    </citation>
    <scope>NUCLEOTIDE SEQUENCE [LARGE SCALE GENOMIC DNA]</scope>
    <source>
        <strain evidence="2">CA051B</strain>
    </source>
</reference>
<comment type="caution">
    <text evidence="1">The sequence shown here is derived from an EMBL/GenBank/DDBJ whole genome shotgun (WGS) entry which is preliminary data.</text>
</comment>
<evidence type="ECO:0000313" key="1">
    <source>
        <dbReference type="EMBL" id="RKH54580.1"/>
    </source>
</evidence>
<dbReference type="PANTHER" id="PTHR39624">
    <property type="entry name" value="PROTEIN INVOLVED IN RIMO-MEDIATED BETA-METHYLTHIOLATION OF RIBOSOMAL PROTEIN S12 YCAO"/>
    <property type="match status" value="1"/>
</dbReference>
<gene>
    <name evidence="1" type="ORF">D7V93_25355</name>
</gene>
<dbReference type="PANTHER" id="PTHR39624:SF2">
    <property type="entry name" value="OSMC-LIKE PROTEIN"/>
    <property type="match status" value="1"/>
</dbReference>
<proteinExistence type="predicted"/>
<dbReference type="InterPro" id="IPR036102">
    <property type="entry name" value="OsmC/Ohrsf"/>
</dbReference>
<dbReference type="EMBL" id="RAWB01000297">
    <property type="protein sequence ID" value="RKH54580.1"/>
    <property type="molecule type" value="Genomic_DNA"/>
</dbReference>
<keyword evidence="2" id="KW-1185">Reference proteome</keyword>
<dbReference type="AlphaFoldDB" id="A0A3A8PGZ0"/>
<dbReference type="Proteomes" id="UP000272888">
    <property type="component" value="Unassembled WGS sequence"/>
</dbReference>
<dbReference type="Gene3D" id="3.30.300.20">
    <property type="match status" value="1"/>
</dbReference>
<dbReference type="Pfam" id="PF02566">
    <property type="entry name" value="OsmC"/>
    <property type="match status" value="1"/>
</dbReference>
<dbReference type="InterPro" id="IPR003718">
    <property type="entry name" value="OsmC/Ohr_fam"/>
</dbReference>
<name>A0A3A8PGZ0_9BACT</name>
<evidence type="ECO:0000313" key="2">
    <source>
        <dbReference type="Proteomes" id="UP000272888"/>
    </source>
</evidence>
<organism evidence="1 2">
    <name type="scientific">Corallococcus llansteffanensis</name>
    <dbReference type="NCBI Taxonomy" id="2316731"/>
    <lineage>
        <taxon>Bacteria</taxon>
        <taxon>Pseudomonadati</taxon>
        <taxon>Myxococcota</taxon>
        <taxon>Myxococcia</taxon>
        <taxon>Myxococcales</taxon>
        <taxon>Cystobacterineae</taxon>
        <taxon>Myxococcaceae</taxon>
        <taxon>Corallococcus</taxon>
    </lineage>
</organism>
<sequence length="151" mass="16153">MAHAPDSVLLSSATVESGEGLAQHIRTGHHQFIADEPAARGGGDLGPAPYQLLMGSLGACTAITLKMYAERKKWDLGKLVVRLKLIREPAGERVERVLDCADTVTADQRARLLEIAAKTPVTLTLSRALHIDTRFASTEPTEPTEPTGTTG</sequence>
<dbReference type="InterPro" id="IPR015946">
    <property type="entry name" value="KH_dom-like_a/b"/>
</dbReference>
<protein>
    <submittedName>
        <fullName evidence="1">OsmC family peroxiredoxin</fullName>
    </submittedName>
</protein>
<dbReference type="RefSeq" id="WP_120645846.1">
    <property type="nucleotide sequence ID" value="NZ_RAWB01000297.1"/>
</dbReference>
<accession>A0A3A8PGZ0</accession>